<proteinExistence type="predicted"/>
<gene>
    <name evidence="1" type="ORF">LCGC14_0660230</name>
</gene>
<evidence type="ECO:0000313" key="1">
    <source>
        <dbReference type="EMBL" id="KKN47700.1"/>
    </source>
</evidence>
<accession>A0A0F9QTR0</accession>
<name>A0A0F9QTR0_9ZZZZ</name>
<sequence>MINRPLEYCFNCNDATGRAGQGDGSLYCECDEGPFCEDCWEEHHQGNSKANALRELWGKYKELLRNYAALSYAMTGKRD</sequence>
<organism evidence="1">
    <name type="scientific">marine sediment metagenome</name>
    <dbReference type="NCBI Taxonomy" id="412755"/>
    <lineage>
        <taxon>unclassified sequences</taxon>
        <taxon>metagenomes</taxon>
        <taxon>ecological metagenomes</taxon>
    </lineage>
</organism>
<dbReference type="AlphaFoldDB" id="A0A0F9QTR0"/>
<dbReference type="EMBL" id="LAZR01001261">
    <property type="protein sequence ID" value="KKN47700.1"/>
    <property type="molecule type" value="Genomic_DNA"/>
</dbReference>
<protein>
    <submittedName>
        <fullName evidence="1">Uncharacterized protein</fullName>
    </submittedName>
</protein>
<reference evidence="1" key="1">
    <citation type="journal article" date="2015" name="Nature">
        <title>Complex archaea that bridge the gap between prokaryotes and eukaryotes.</title>
        <authorList>
            <person name="Spang A."/>
            <person name="Saw J.H."/>
            <person name="Jorgensen S.L."/>
            <person name="Zaremba-Niedzwiedzka K."/>
            <person name="Martijn J."/>
            <person name="Lind A.E."/>
            <person name="van Eijk R."/>
            <person name="Schleper C."/>
            <person name="Guy L."/>
            <person name="Ettema T.J."/>
        </authorList>
    </citation>
    <scope>NUCLEOTIDE SEQUENCE</scope>
</reference>
<comment type="caution">
    <text evidence="1">The sequence shown here is derived from an EMBL/GenBank/DDBJ whole genome shotgun (WGS) entry which is preliminary data.</text>
</comment>